<dbReference type="PANTHER" id="PTHR31286">
    <property type="entry name" value="GLYCINE-RICH CELL WALL STRUCTURAL PROTEIN 1.8-LIKE"/>
    <property type="match status" value="1"/>
</dbReference>
<name>A0AA89AHE5_9ASTE</name>
<comment type="caution">
    <text evidence="2">The sequence shown here is derived from an EMBL/GenBank/DDBJ whole genome shotgun (WGS) entry which is preliminary data.</text>
</comment>
<dbReference type="InterPro" id="IPR025558">
    <property type="entry name" value="DUF4283"/>
</dbReference>
<evidence type="ECO:0000313" key="3">
    <source>
        <dbReference type="Proteomes" id="UP001188597"/>
    </source>
</evidence>
<feature type="domain" description="DUF4283" evidence="1">
    <location>
        <begin position="55"/>
        <end position="133"/>
    </location>
</feature>
<accession>A0AA89AHE5</accession>
<proteinExistence type="predicted"/>
<dbReference type="Proteomes" id="UP001188597">
    <property type="component" value="Unassembled WGS sequence"/>
</dbReference>
<protein>
    <recommendedName>
        <fullName evidence="1">DUF4283 domain-containing protein</fullName>
    </recommendedName>
</protein>
<organism evidence="2 3">
    <name type="scientific">Escallonia herrerae</name>
    <dbReference type="NCBI Taxonomy" id="1293975"/>
    <lineage>
        <taxon>Eukaryota</taxon>
        <taxon>Viridiplantae</taxon>
        <taxon>Streptophyta</taxon>
        <taxon>Embryophyta</taxon>
        <taxon>Tracheophyta</taxon>
        <taxon>Spermatophyta</taxon>
        <taxon>Magnoliopsida</taxon>
        <taxon>eudicotyledons</taxon>
        <taxon>Gunneridae</taxon>
        <taxon>Pentapetalae</taxon>
        <taxon>asterids</taxon>
        <taxon>campanulids</taxon>
        <taxon>Escalloniales</taxon>
        <taxon>Escalloniaceae</taxon>
        <taxon>Escallonia</taxon>
    </lineage>
</organism>
<dbReference type="EMBL" id="JAVXUP010002631">
    <property type="protein sequence ID" value="KAK3002237.1"/>
    <property type="molecule type" value="Genomic_DNA"/>
</dbReference>
<dbReference type="PANTHER" id="PTHR31286:SF178">
    <property type="entry name" value="DUF4283 DOMAIN-CONTAINING PROTEIN"/>
    <property type="match status" value="1"/>
</dbReference>
<evidence type="ECO:0000259" key="1">
    <source>
        <dbReference type="Pfam" id="PF14111"/>
    </source>
</evidence>
<keyword evidence="3" id="KW-1185">Reference proteome</keyword>
<sequence>MTTPHQDLETIITKRNCLLTEETLDLEEDELPREKCLLTEETLDLEEDDLNANSEYSLTLLAKVASLKKINTKAVYSVLFKAWNPSKGMKIQNLDENIFCITFNHEWDRKRILDSWPWSVISSHLVVRDWPLHLALRDIDFNLSPFWIRICGLPPNQMTKPNAEKIANKIGVLKEIDFTANGKISWFKYLRIRVEIDIQKPLHTGFNGNKEPHKKAWVHL</sequence>
<gene>
    <name evidence="2" type="ORF">RJ639_021300</name>
</gene>
<dbReference type="AlphaFoldDB" id="A0AA89AHE5"/>
<evidence type="ECO:0000313" key="2">
    <source>
        <dbReference type="EMBL" id="KAK3002237.1"/>
    </source>
</evidence>
<dbReference type="InterPro" id="IPR040256">
    <property type="entry name" value="At4g02000-like"/>
</dbReference>
<reference evidence="2" key="1">
    <citation type="submission" date="2022-12" db="EMBL/GenBank/DDBJ databases">
        <title>Draft genome assemblies for two species of Escallonia (Escalloniales).</title>
        <authorList>
            <person name="Chanderbali A."/>
            <person name="Dervinis C."/>
            <person name="Anghel I."/>
            <person name="Soltis D."/>
            <person name="Soltis P."/>
            <person name="Zapata F."/>
        </authorList>
    </citation>
    <scope>NUCLEOTIDE SEQUENCE</scope>
    <source>
        <strain evidence="2">UCBG64.0493</strain>
        <tissue evidence="2">Leaf</tissue>
    </source>
</reference>
<dbReference type="Pfam" id="PF14111">
    <property type="entry name" value="DUF4283"/>
    <property type="match status" value="1"/>
</dbReference>